<dbReference type="InterPro" id="IPR040274">
    <property type="entry name" value="CLE27/CLE43"/>
</dbReference>
<feature type="region of interest" description="Disordered" evidence="1">
    <location>
        <begin position="82"/>
        <end position="111"/>
    </location>
</feature>
<name>A0A7C9D410_OPUST</name>
<protein>
    <submittedName>
        <fullName evidence="2">Uncharacterized protein</fullName>
    </submittedName>
</protein>
<organism evidence="2">
    <name type="scientific">Opuntia streptacantha</name>
    <name type="common">Prickly pear cactus</name>
    <name type="synonym">Opuntia cardona</name>
    <dbReference type="NCBI Taxonomy" id="393608"/>
    <lineage>
        <taxon>Eukaryota</taxon>
        <taxon>Viridiplantae</taxon>
        <taxon>Streptophyta</taxon>
        <taxon>Embryophyta</taxon>
        <taxon>Tracheophyta</taxon>
        <taxon>Spermatophyta</taxon>
        <taxon>Magnoliopsida</taxon>
        <taxon>eudicotyledons</taxon>
        <taxon>Gunneridae</taxon>
        <taxon>Pentapetalae</taxon>
        <taxon>Caryophyllales</taxon>
        <taxon>Cactineae</taxon>
        <taxon>Cactaceae</taxon>
        <taxon>Opuntioideae</taxon>
        <taxon>Opuntia</taxon>
    </lineage>
</organism>
<sequence>MWVNRSAMFSAAGNKSTVRFFCFLVGAIFMLMIIQRGEARPFFPEREGARMVLSSTLEVDHSHQEGENLFSKYFNGVSIAPASSGANRGGVGEGFEDSMRRVPSCPDPLHN</sequence>
<dbReference type="EMBL" id="GISG01071971">
    <property type="protein sequence ID" value="MBA4630084.1"/>
    <property type="molecule type" value="Transcribed_RNA"/>
</dbReference>
<dbReference type="AlphaFoldDB" id="A0A7C9D410"/>
<evidence type="ECO:0000256" key="1">
    <source>
        <dbReference type="SAM" id="MobiDB-lite"/>
    </source>
</evidence>
<reference evidence="2" key="1">
    <citation type="journal article" date="2013" name="J. Plant Res.">
        <title>Effect of fungi and light on seed germination of three Opuntia species from semiarid lands of central Mexico.</title>
        <authorList>
            <person name="Delgado-Sanchez P."/>
            <person name="Jimenez-Bremont J.F."/>
            <person name="Guerrero-Gonzalez Mde L."/>
            <person name="Flores J."/>
        </authorList>
    </citation>
    <scope>NUCLEOTIDE SEQUENCE</scope>
    <source>
        <tissue evidence="2">Cladode</tissue>
    </source>
</reference>
<dbReference type="PANTHER" id="PTHR37184:SF2">
    <property type="entry name" value="CLAVATA3_ESR (CLE)-RELATED PROTEIN 43"/>
    <property type="match status" value="1"/>
</dbReference>
<evidence type="ECO:0000313" key="2">
    <source>
        <dbReference type="EMBL" id="MBA4630084.1"/>
    </source>
</evidence>
<accession>A0A7C9D410</accession>
<reference evidence="2" key="2">
    <citation type="submission" date="2020-07" db="EMBL/GenBank/DDBJ databases">
        <authorList>
            <person name="Vera ALvarez R."/>
            <person name="Arias-Moreno D.M."/>
            <person name="Jimenez-Jacinto V."/>
            <person name="Jimenez-Bremont J.F."/>
            <person name="Swaminathan K."/>
            <person name="Moose S.P."/>
            <person name="Guerrero-Gonzalez M.L."/>
            <person name="Marino-Ramirez L."/>
            <person name="Landsman D."/>
            <person name="Rodriguez-Kessler M."/>
            <person name="Delgado-Sanchez P."/>
        </authorList>
    </citation>
    <scope>NUCLEOTIDE SEQUENCE</scope>
    <source>
        <tissue evidence="2">Cladode</tissue>
    </source>
</reference>
<dbReference type="PANTHER" id="PTHR37184">
    <property type="entry name" value="CLAVATA3/ESR (CLE)-RELATED PROTEIN 27"/>
    <property type="match status" value="1"/>
</dbReference>
<proteinExistence type="predicted"/>